<gene>
    <name evidence="3" type="ORF">NSPZN2_10617</name>
</gene>
<accession>A0ABM8QIG5</accession>
<comment type="caution">
    <text evidence="3">The sequence shown here is derived from an EMBL/GenBank/DDBJ whole genome shotgun (WGS) entry which is preliminary data.</text>
</comment>
<keyword evidence="4" id="KW-1185">Reference proteome</keyword>
<evidence type="ECO:0000256" key="1">
    <source>
        <dbReference type="SAM" id="MobiDB-lite"/>
    </source>
</evidence>
<proteinExistence type="predicted"/>
<dbReference type="Proteomes" id="UP000675880">
    <property type="component" value="Unassembled WGS sequence"/>
</dbReference>
<dbReference type="InterPro" id="IPR018873">
    <property type="entry name" value="KilA-N_DNA-bd_domain"/>
</dbReference>
<reference evidence="3 4" key="1">
    <citation type="submission" date="2021-02" db="EMBL/GenBank/DDBJ databases">
        <authorList>
            <person name="Han P."/>
        </authorList>
    </citation>
    <scope>NUCLEOTIDE SEQUENCE [LARGE SCALE GENOMIC DNA]</scope>
    <source>
        <strain evidence="3">Candidatus Nitrospira sp. ZN2</strain>
    </source>
</reference>
<evidence type="ECO:0000259" key="2">
    <source>
        <dbReference type="Pfam" id="PF10543"/>
    </source>
</evidence>
<evidence type="ECO:0000313" key="3">
    <source>
        <dbReference type="EMBL" id="CAE6698932.1"/>
    </source>
</evidence>
<sequence>MPSRKPASIHESLEPLILVARDQRVILDADLARLYGVTTKAFNQAVKRNTDRFPEDFAFQLTKSETSCLRSQTVTSRQKTSATQEDNGNPSQFATSSRGGRRYLPWAFTEHGAVMAANILRSERAVQMSIFVVRAFVRLREHVAANQAILKRLAEIDRTLLEHDSALLDVYEKLLPLLQPPPDDPKRQIGFHSKGKA</sequence>
<feature type="region of interest" description="Disordered" evidence="1">
    <location>
        <begin position="72"/>
        <end position="97"/>
    </location>
</feature>
<protein>
    <recommendedName>
        <fullName evidence="2">KilA-N DNA-binding domain-containing protein</fullName>
    </recommendedName>
</protein>
<evidence type="ECO:0000313" key="4">
    <source>
        <dbReference type="Proteomes" id="UP000675880"/>
    </source>
</evidence>
<dbReference type="EMBL" id="CAJNBJ010000001">
    <property type="protein sequence ID" value="CAE6698932.1"/>
    <property type="molecule type" value="Genomic_DNA"/>
</dbReference>
<dbReference type="Pfam" id="PF10543">
    <property type="entry name" value="ORF6N"/>
    <property type="match status" value="1"/>
</dbReference>
<name>A0ABM8QIG5_9BACT</name>
<feature type="domain" description="KilA-N DNA-binding" evidence="2">
    <location>
        <begin position="17"/>
        <end position="119"/>
    </location>
</feature>
<organism evidence="3 4">
    <name type="scientific">Nitrospira defluvii</name>
    <dbReference type="NCBI Taxonomy" id="330214"/>
    <lineage>
        <taxon>Bacteria</taxon>
        <taxon>Pseudomonadati</taxon>
        <taxon>Nitrospirota</taxon>
        <taxon>Nitrospiria</taxon>
        <taxon>Nitrospirales</taxon>
        <taxon>Nitrospiraceae</taxon>
        <taxon>Nitrospira</taxon>
    </lineage>
</organism>